<evidence type="ECO:0000259" key="4">
    <source>
        <dbReference type="PROSITE" id="PS51295"/>
    </source>
</evidence>
<reference evidence="6" key="1">
    <citation type="journal article" date="2013" name="Nature">
        <title>Pan genome of the phytoplankton Emiliania underpins its global distribution.</title>
        <authorList>
            <person name="Read B.A."/>
            <person name="Kegel J."/>
            <person name="Klute M.J."/>
            <person name="Kuo A."/>
            <person name="Lefebvre S.C."/>
            <person name="Maumus F."/>
            <person name="Mayer C."/>
            <person name="Miller J."/>
            <person name="Monier A."/>
            <person name="Salamov A."/>
            <person name="Young J."/>
            <person name="Aguilar M."/>
            <person name="Claverie J.M."/>
            <person name="Frickenhaus S."/>
            <person name="Gonzalez K."/>
            <person name="Herman E.K."/>
            <person name="Lin Y.C."/>
            <person name="Napier J."/>
            <person name="Ogata H."/>
            <person name="Sarno A.F."/>
            <person name="Shmutz J."/>
            <person name="Schroeder D."/>
            <person name="de Vargas C."/>
            <person name="Verret F."/>
            <person name="von Dassow P."/>
            <person name="Valentin K."/>
            <person name="Van de Peer Y."/>
            <person name="Wheeler G."/>
            <person name="Dacks J.B."/>
            <person name="Delwiche C.F."/>
            <person name="Dyhrman S.T."/>
            <person name="Glockner G."/>
            <person name="John U."/>
            <person name="Richards T."/>
            <person name="Worden A.Z."/>
            <person name="Zhang X."/>
            <person name="Grigoriev I.V."/>
            <person name="Allen A.E."/>
            <person name="Bidle K."/>
            <person name="Borodovsky M."/>
            <person name="Bowler C."/>
            <person name="Brownlee C."/>
            <person name="Cock J.M."/>
            <person name="Elias M."/>
            <person name="Gladyshev V.N."/>
            <person name="Groth M."/>
            <person name="Guda C."/>
            <person name="Hadaegh A."/>
            <person name="Iglesias-Rodriguez M.D."/>
            <person name="Jenkins J."/>
            <person name="Jones B.M."/>
            <person name="Lawson T."/>
            <person name="Leese F."/>
            <person name="Lindquist E."/>
            <person name="Lobanov A."/>
            <person name="Lomsadze A."/>
            <person name="Malik S.B."/>
            <person name="Marsh M.E."/>
            <person name="Mackinder L."/>
            <person name="Mock T."/>
            <person name="Mueller-Roeber B."/>
            <person name="Pagarete A."/>
            <person name="Parker M."/>
            <person name="Probert I."/>
            <person name="Quesneville H."/>
            <person name="Raines C."/>
            <person name="Rensing S.A."/>
            <person name="Riano-Pachon D.M."/>
            <person name="Richier S."/>
            <person name="Rokitta S."/>
            <person name="Shiraiwa Y."/>
            <person name="Soanes D.M."/>
            <person name="van der Giezen M."/>
            <person name="Wahlund T.M."/>
            <person name="Williams B."/>
            <person name="Wilson W."/>
            <person name="Wolfe G."/>
            <person name="Wurch L.L."/>
        </authorList>
    </citation>
    <scope>NUCLEOTIDE SEQUENCE</scope>
</reference>
<reference evidence="5" key="2">
    <citation type="submission" date="2024-10" db="UniProtKB">
        <authorList>
            <consortium name="EnsemblProtists"/>
        </authorList>
    </citation>
    <scope>IDENTIFICATION</scope>
</reference>
<dbReference type="SMART" id="SM01103">
    <property type="entry name" value="CRS1_YhbY"/>
    <property type="match status" value="1"/>
</dbReference>
<dbReference type="GeneID" id="17256433"/>
<feature type="chain" id="PRO_5044053487" description="CRM domain-containing protein" evidence="3">
    <location>
        <begin position="23"/>
        <end position="118"/>
    </location>
</feature>
<dbReference type="EnsemblProtists" id="EOD10229">
    <property type="protein sequence ID" value="EOD10229"/>
    <property type="gene ID" value="EMIHUDRAFT_215906"/>
</dbReference>
<keyword evidence="6" id="KW-1185">Reference proteome</keyword>
<dbReference type="RefSeq" id="XP_005762658.1">
    <property type="nucleotide sequence ID" value="XM_005762601.1"/>
</dbReference>
<dbReference type="EnsemblProtists" id="EOD09923">
    <property type="protein sequence ID" value="EOD09923"/>
    <property type="gene ID" value="EMIHUDRAFT_248572"/>
</dbReference>
<dbReference type="PaxDb" id="2903-EOD09923"/>
<proteinExistence type="predicted"/>
<keyword evidence="3" id="KW-0732">Signal</keyword>
<dbReference type="GeneID" id="17266231"/>
<keyword evidence="1 2" id="KW-0694">RNA-binding</keyword>
<dbReference type="KEGG" id="ehx:EMIHUDRAFT_241990"/>
<dbReference type="PROSITE" id="PS51295">
    <property type="entry name" value="CRM"/>
    <property type="match status" value="1"/>
</dbReference>
<organism evidence="5 6">
    <name type="scientific">Emiliania huxleyi (strain CCMP1516)</name>
    <dbReference type="NCBI Taxonomy" id="280463"/>
    <lineage>
        <taxon>Eukaryota</taxon>
        <taxon>Haptista</taxon>
        <taxon>Haptophyta</taxon>
        <taxon>Prymnesiophyceae</taxon>
        <taxon>Isochrysidales</taxon>
        <taxon>Noelaerhabdaceae</taxon>
        <taxon>Emiliania</taxon>
    </lineage>
</organism>
<dbReference type="InterPro" id="IPR001890">
    <property type="entry name" value="RNA-binding_CRM"/>
</dbReference>
<evidence type="ECO:0000256" key="1">
    <source>
        <dbReference type="ARBA" id="ARBA00022884"/>
    </source>
</evidence>
<dbReference type="PANTHER" id="PTHR40065">
    <property type="entry name" value="RNA-BINDING PROTEIN YHBY"/>
    <property type="match status" value="1"/>
</dbReference>
<dbReference type="KEGG" id="ehx:EMIHUDRAFT_248572"/>
<dbReference type="InterPro" id="IPR051925">
    <property type="entry name" value="RNA-binding_domain"/>
</dbReference>
<dbReference type="EnsemblProtists" id="EOD20687">
    <property type="protein sequence ID" value="EOD20687"/>
    <property type="gene ID" value="EMIHUDRAFT_241990"/>
</dbReference>
<protein>
    <recommendedName>
        <fullName evidence="4">CRM domain-containing protein</fullName>
    </recommendedName>
</protein>
<dbReference type="GO" id="GO:0003723">
    <property type="term" value="F:RNA binding"/>
    <property type="evidence" value="ECO:0007669"/>
    <property type="project" value="UniProtKB-UniRule"/>
</dbReference>
<dbReference type="PANTHER" id="PTHR40065:SF3">
    <property type="entry name" value="RNA-BINDING PROTEIN YHBY"/>
    <property type="match status" value="1"/>
</dbReference>
<dbReference type="Gene3D" id="3.30.110.60">
    <property type="entry name" value="YhbY-like"/>
    <property type="match status" value="1"/>
</dbReference>
<feature type="signal peptide" evidence="3">
    <location>
        <begin position="1"/>
        <end position="22"/>
    </location>
</feature>
<dbReference type="RefSeq" id="XP_005773116.1">
    <property type="nucleotide sequence ID" value="XM_005773059.1"/>
</dbReference>
<dbReference type="Proteomes" id="UP000013827">
    <property type="component" value="Unassembled WGS sequence"/>
</dbReference>
<evidence type="ECO:0000256" key="3">
    <source>
        <dbReference type="SAM" id="SignalP"/>
    </source>
</evidence>
<dbReference type="Pfam" id="PF01985">
    <property type="entry name" value="CRS1_YhbY"/>
    <property type="match status" value="1"/>
</dbReference>
<dbReference type="InterPro" id="IPR035920">
    <property type="entry name" value="YhbY-like_sf"/>
</dbReference>
<dbReference type="HOGENOM" id="CLU_2077512_0_0_1"/>
<sequence>MPTLALLCLSALSPFAVPLTGAQRRYLRAHAGRLTSEKLLPRALVLDPAAGSLGEIEDALSTRELVRCKLGAAKKKAEARSMATELATRLDAEVAQVIGHTCLLYRQSPQRIIELPPE</sequence>
<dbReference type="GeneID" id="17256083"/>
<dbReference type="AlphaFoldDB" id="A0A0D3IG44"/>
<dbReference type="KEGG" id="ehx:EMIHUDRAFT_215906"/>
<feature type="domain" description="CRM" evidence="4">
    <location>
        <begin position="17"/>
        <end position="117"/>
    </location>
</feature>
<evidence type="ECO:0000313" key="5">
    <source>
        <dbReference type="EnsemblProtists" id="EOD10229"/>
    </source>
</evidence>
<evidence type="ECO:0000313" key="6">
    <source>
        <dbReference type="Proteomes" id="UP000013827"/>
    </source>
</evidence>
<accession>A0A0D3IG44</accession>
<dbReference type="RefSeq" id="XP_005762352.1">
    <property type="nucleotide sequence ID" value="XM_005762295.1"/>
</dbReference>
<evidence type="ECO:0000256" key="2">
    <source>
        <dbReference type="PROSITE-ProRule" id="PRU00626"/>
    </source>
</evidence>
<name>A0A0D3IG44_EMIH1</name>
<dbReference type="SUPFAM" id="SSF75471">
    <property type="entry name" value="YhbY-like"/>
    <property type="match status" value="1"/>
</dbReference>